<dbReference type="InterPro" id="IPR013595">
    <property type="entry name" value="Pept_S33_TAP-like_C"/>
</dbReference>
<dbReference type="PANTHER" id="PTHR43248:SF29">
    <property type="entry name" value="TRIPEPTIDYL AMINOPEPTIDASE"/>
    <property type="match status" value="1"/>
</dbReference>
<dbReference type="EMBL" id="JBHRZH010000023">
    <property type="protein sequence ID" value="MFC3764129.1"/>
    <property type="molecule type" value="Genomic_DNA"/>
</dbReference>
<evidence type="ECO:0000313" key="8">
    <source>
        <dbReference type="Proteomes" id="UP001595699"/>
    </source>
</evidence>
<gene>
    <name evidence="7" type="ORF">ACFOUW_25065</name>
</gene>
<dbReference type="Pfam" id="PF00561">
    <property type="entry name" value="Abhydrolase_1"/>
    <property type="match status" value="1"/>
</dbReference>
<evidence type="ECO:0000256" key="3">
    <source>
        <dbReference type="ARBA" id="ARBA00022801"/>
    </source>
</evidence>
<feature type="domain" description="Peptidase S33 tripeptidyl aminopeptidase-like C-terminal" evidence="6">
    <location>
        <begin position="399"/>
        <end position="490"/>
    </location>
</feature>
<evidence type="ECO:0000256" key="2">
    <source>
        <dbReference type="ARBA" id="ARBA00022729"/>
    </source>
</evidence>
<dbReference type="GO" id="GO:0016787">
    <property type="term" value="F:hydrolase activity"/>
    <property type="evidence" value="ECO:0007669"/>
    <property type="project" value="UniProtKB-KW"/>
</dbReference>
<proteinExistence type="inferred from homology"/>
<dbReference type="Pfam" id="PF08386">
    <property type="entry name" value="Abhydrolase_4"/>
    <property type="match status" value="1"/>
</dbReference>
<sequence length="502" mass="54033">MPSLRQGALAVAAAVGLVLAGLLPSGAVAATSTVPTLDWKPCAEQFECATIPVPLDYRKPHGKRISIAMMRAPATDRDNRIGSLFILPGGPGLPGNDFLPTAPPGALAALGQFDVVTYDPRGTGASRPLFDCGQGFQVPPSFERAATIDRRAYEAKTRAYVKACQQKNALLMPHMSTANAARDVDLMRKAVGDDKLTALGISYGSAIAATYATMFPGRSRAMVISNPMDVQTYYDRPLDLWLEQSAGYETVLDRFFQGCLAAGPACGFGGDDPKVAFDNLLAKLDHAPLRGSDPADPVVNGDFVRQSAMSMTYGLSTWDGFAAALTRLEAGEADPMLDWYEETVGLLGFSFVNDAYTAVTAVDERWPRGPVSDYFDRRQLGEGLFDHFFFTVGHNELDAALWPAKDRNAFHGKIRNPKSAAPILVVGATYDSATPYVWSERLTADLGNARLLTFEADGHNAVLTGDFCLFVHVLTYLTDGKTLPPAGTVCVDQREPFSAGTR</sequence>
<dbReference type="InterPro" id="IPR029058">
    <property type="entry name" value="AB_hydrolase_fold"/>
</dbReference>
<comment type="caution">
    <text evidence="7">The sequence shown here is derived from an EMBL/GenBank/DDBJ whole genome shotgun (WGS) entry which is preliminary data.</text>
</comment>
<keyword evidence="2 4" id="KW-0732">Signal</keyword>
<comment type="similarity">
    <text evidence="1">Belongs to the peptidase S33 family.</text>
</comment>
<dbReference type="Gene3D" id="3.40.50.1820">
    <property type="entry name" value="alpha/beta hydrolase"/>
    <property type="match status" value="1"/>
</dbReference>
<dbReference type="PANTHER" id="PTHR43248">
    <property type="entry name" value="2-SUCCINYL-6-HYDROXY-2,4-CYCLOHEXADIENE-1-CARBOXYLATE SYNTHASE"/>
    <property type="match status" value="1"/>
</dbReference>
<feature type="domain" description="AB hydrolase-1" evidence="5">
    <location>
        <begin position="84"/>
        <end position="260"/>
    </location>
</feature>
<dbReference type="Proteomes" id="UP001595699">
    <property type="component" value="Unassembled WGS sequence"/>
</dbReference>
<dbReference type="RefSeq" id="WP_205114748.1">
    <property type="nucleotide sequence ID" value="NZ_JAFBCM010000001.1"/>
</dbReference>
<keyword evidence="8" id="KW-1185">Reference proteome</keyword>
<evidence type="ECO:0000259" key="6">
    <source>
        <dbReference type="Pfam" id="PF08386"/>
    </source>
</evidence>
<reference evidence="8" key="1">
    <citation type="journal article" date="2019" name="Int. J. Syst. Evol. Microbiol.">
        <title>The Global Catalogue of Microorganisms (GCM) 10K type strain sequencing project: providing services to taxonomists for standard genome sequencing and annotation.</title>
        <authorList>
            <consortium name="The Broad Institute Genomics Platform"/>
            <consortium name="The Broad Institute Genome Sequencing Center for Infectious Disease"/>
            <person name="Wu L."/>
            <person name="Ma J."/>
        </authorList>
    </citation>
    <scope>NUCLEOTIDE SEQUENCE [LARGE SCALE GENOMIC DNA]</scope>
    <source>
        <strain evidence="8">CGMCC 4.7241</strain>
    </source>
</reference>
<dbReference type="InterPro" id="IPR051601">
    <property type="entry name" value="Serine_prot/Carboxylest_S33"/>
</dbReference>
<name>A0ABV7YIF1_9ACTN</name>
<keyword evidence="3 7" id="KW-0378">Hydrolase</keyword>
<evidence type="ECO:0000256" key="1">
    <source>
        <dbReference type="ARBA" id="ARBA00010088"/>
    </source>
</evidence>
<evidence type="ECO:0000313" key="7">
    <source>
        <dbReference type="EMBL" id="MFC3764129.1"/>
    </source>
</evidence>
<accession>A0ABV7YIF1</accession>
<dbReference type="SUPFAM" id="SSF53474">
    <property type="entry name" value="alpha/beta-Hydrolases"/>
    <property type="match status" value="1"/>
</dbReference>
<feature type="chain" id="PRO_5046712920" evidence="4">
    <location>
        <begin position="30"/>
        <end position="502"/>
    </location>
</feature>
<protein>
    <submittedName>
        <fullName evidence="7">Alpha/beta hydrolase</fullName>
    </submittedName>
</protein>
<evidence type="ECO:0000256" key="4">
    <source>
        <dbReference type="SAM" id="SignalP"/>
    </source>
</evidence>
<dbReference type="InterPro" id="IPR000073">
    <property type="entry name" value="AB_hydrolase_1"/>
</dbReference>
<evidence type="ECO:0000259" key="5">
    <source>
        <dbReference type="Pfam" id="PF00561"/>
    </source>
</evidence>
<organism evidence="7 8">
    <name type="scientific">Tenggerimyces flavus</name>
    <dbReference type="NCBI Taxonomy" id="1708749"/>
    <lineage>
        <taxon>Bacteria</taxon>
        <taxon>Bacillati</taxon>
        <taxon>Actinomycetota</taxon>
        <taxon>Actinomycetes</taxon>
        <taxon>Propionibacteriales</taxon>
        <taxon>Nocardioidaceae</taxon>
        <taxon>Tenggerimyces</taxon>
    </lineage>
</organism>
<feature type="signal peptide" evidence="4">
    <location>
        <begin position="1"/>
        <end position="29"/>
    </location>
</feature>